<evidence type="ECO:0000313" key="6">
    <source>
        <dbReference type="EMBL" id="SIO33245.1"/>
    </source>
</evidence>
<dbReference type="RefSeq" id="WP_074231844.1">
    <property type="nucleotide sequence ID" value="NZ_FSRQ01000004.1"/>
</dbReference>
<organism evidence="6 7">
    <name type="scientific">Chryseobacterium scophthalmum</name>
    <dbReference type="NCBI Taxonomy" id="59733"/>
    <lineage>
        <taxon>Bacteria</taxon>
        <taxon>Pseudomonadati</taxon>
        <taxon>Bacteroidota</taxon>
        <taxon>Flavobacteriia</taxon>
        <taxon>Flavobacteriales</taxon>
        <taxon>Weeksellaceae</taxon>
        <taxon>Chryseobacterium group</taxon>
        <taxon>Chryseobacterium</taxon>
    </lineage>
</organism>
<dbReference type="Proteomes" id="UP000184782">
    <property type="component" value="Unassembled WGS sequence"/>
</dbReference>
<reference evidence="7" key="1">
    <citation type="submission" date="2016-12" db="EMBL/GenBank/DDBJ databases">
        <authorList>
            <person name="Varghese N."/>
            <person name="Submissions S."/>
        </authorList>
    </citation>
    <scope>NUCLEOTIDE SEQUENCE [LARGE SCALE GENOMIC DNA]</scope>
    <source>
        <strain evidence="7">DSM 16779</strain>
    </source>
</reference>
<proteinExistence type="predicted"/>
<dbReference type="Pfam" id="PF04069">
    <property type="entry name" value="OpuAC"/>
    <property type="match status" value="1"/>
</dbReference>
<dbReference type="GO" id="GO:0015871">
    <property type="term" value="P:choline transport"/>
    <property type="evidence" value="ECO:0007669"/>
    <property type="project" value="TreeGrafter"/>
</dbReference>
<dbReference type="PANTHER" id="PTHR47737">
    <property type="entry name" value="GLYCINE BETAINE/PROLINE BETAINE TRANSPORT SYSTEM PERMEASE PROTEIN PROW"/>
    <property type="match status" value="1"/>
</dbReference>
<keyword evidence="3" id="KW-1003">Cell membrane</keyword>
<dbReference type="GO" id="GO:0015226">
    <property type="term" value="F:carnitine transmembrane transporter activity"/>
    <property type="evidence" value="ECO:0007669"/>
    <property type="project" value="TreeGrafter"/>
</dbReference>
<comment type="subcellular location">
    <subcellularLocation>
        <location evidence="1">Cell membrane</location>
    </subcellularLocation>
</comment>
<gene>
    <name evidence="6" type="ORF">SAMN05421769_3572</name>
</gene>
<keyword evidence="4" id="KW-0472">Membrane</keyword>
<evidence type="ECO:0000259" key="5">
    <source>
        <dbReference type="Pfam" id="PF04069"/>
    </source>
</evidence>
<dbReference type="Gene3D" id="3.40.190.10">
    <property type="entry name" value="Periplasmic binding protein-like II"/>
    <property type="match status" value="1"/>
</dbReference>
<evidence type="ECO:0000256" key="3">
    <source>
        <dbReference type="ARBA" id="ARBA00022475"/>
    </source>
</evidence>
<dbReference type="GO" id="GO:0031460">
    <property type="term" value="P:glycine betaine transport"/>
    <property type="evidence" value="ECO:0007669"/>
    <property type="project" value="TreeGrafter"/>
</dbReference>
<dbReference type="GO" id="GO:0005275">
    <property type="term" value="F:amine transmembrane transporter activity"/>
    <property type="evidence" value="ECO:0007669"/>
    <property type="project" value="TreeGrafter"/>
</dbReference>
<dbReference type="EMBL" id="FSRQ01000004">
    <property type="protein sequence ID" value="SIO33245.1"/>
    <property type="molecule type" value="Genomic_DNA"/>
</dbReference>
<evidence type="ECO:0000256" key="2">
    <source>
        <dbReference type="ARBA" id="ARBA00022448"/>
    </source>
</evidence>
<evidence type="ECO:0000256" key="1">
    <source>
        <dbReference type="ARBA" id="ARBA00004236"/>
    </source>
</evidence>
<feature type="domain" description="ABC-type glycine betaine transport system substrate-binding" evidence="5">
    <location>
        <begin position="31"/>
        <end position="271"/>
    </location>
</feature>
<dbReference type="InterPro" id="IPR007210">
    <property type="entry name" value="ABC_Gly_betaine_transp_sub-bd"/>
</dbReference>
<dbReference type="OrthoDB" id="9787902at2"/>
<keyword evidence="2" id="KW-0813">Transport</keyword>
<dbReference type="GO" id="GO:0043190">
    <property type="term" value="C:ATP-binding cassette (ABC) transporter complex"/>
    <property type="evidence" value="ECO:0007669"/>
    <property type="project" value="InterPro"/>
</dbReference>
<accession>A0A1N6IMS3</accession>
<dbReference type="STRING" id="59733.SAMN05421769_3572"/>
<dbReference type="CDD" id="cd13639">
    <property type="entry name" value="PBP2_OpuAC_like"/>
    <property type="match status" value="1"/>
</dbReference>
<dbReference type="AlphaFoldDB" id="A0A1N6IMS3"/>
<keyword evidence="7" id="KW-1185">Reference proteome</keyword>
<evidence type="ECO:0000313" key="7">
    <source>
        <dbReference type="Proteomes" id="UP000184782"/>
    </source>
</evidence>
<dbReference type="PANTHER" id="PTHR47737:SF1">
    <property type="entry name" value="GLYCINE BETAINE_PROLINE BETAINE TRANSPORT SYSTEM PERMEASE PROTEIN PROW"/>
    <property type="match status" value="1"/>
</dbReference>
<name>A0A1N6IMS3_9FLAO</name>
<evidence type="ECO:0000256" key="4">
    <source>
        <dbReference type="ARBA" id="ARBA00023136"/>
    </source>
</evidence>
<sequence>MKRINYILLLTSVLVLGVFNSCKNIKNSKYINIGMVDGWAEDVAMTHVVKAILDEQGYHVVIQKASTDMILASMNNEDTDLFLGVWLPYTHASKIAKFPELTNLGTNYDNGKIGLVVPDYIPIKSIEELPKYEEKFKNRIIGIEKGAGMTAATDRAIIDYKLNYRQINSSTITMITELQNAIKRKEWIVIAGWQPHWMFGKMKLKFLDDPKKTFGEAEKIKTYSRKCFGKDHPELTQFFSKMYFDDQTMTDLLTKMENSKNKETTAKEWVKDHSELVNSWLDKN</sequence>
<protein>
    <submittedName>
        <fullName evidence="6">Glycine betaine/proline transport system substrate-binding protein</fullName>
    </submittedName>
</protein>
<dbReference type="SUPFAM" id="SSF53850">
    <property type="entry name" value="Periplasmic binding protein-like II"/>
    <property type="match status" value="1"/>
</dbReference>
<dbReference type="Gene3D" id="3.40.190.100">
    <property type="entry name" value="Glycine betaine-binding periplasmic protein, domain 2"/>
    <property type="match status" value="1"/>
</dbReference>